<gene>
    <name evidence="1" type="ORF">H0H81_007529</name>
</gene>
<keyword evidence="2" id="KW-1185">Reference proteome</keyword>
<evidence type="ECO:0000313" key="2">
    <source>
        <dbReference type="Proteomes" id="UP000717328"/>
    </source>
</evidence>
<organism evidence="1 2">
    <name type="scientific">Sphagnurus paluster</name>
    <dbReference type="NCBI Taxonomy" id="117069"/>
    <lineage>
        <taxon>Eukaryota</taxon>
        <taxon>Fungi</taxon>
        <taxon>Dikarya</taxon>
        <taxon>Basidiomycota</taxon>
        <taxon>Agaricomycotina</taxon>
        <taxon>Agaricomycetes</taxon>
        <taxon>Agaricomycetidae</taxon>
        <taxon>Agaricales</taxon>
        <taxon>Tricholomatineae</taxon>
        <taxon>Lyophyllaceae</taxon>
        <taxon>Sphagnurus</taxon>
    </lineage>
</organism>
<accession>A0A9P7KGQ6</accession>
<protein>
    <submittedName>
        <fullName evidence="1">Uncharacterized protein</fullName>
    </submittedName>
</protein>
<evidence type="ECO:0000313" key="1">
    <source>
        <dbReference type="EMBL" id="KAG5651776.1"/>
    </source>
</evidence>
<reference evidence="1" key="1">
    <citation type="submission" date="2021-02" db="EMBL/GenBank/DDBJ databases">
        <authorList>
            <person name="Nieuwenhuis M."/>
            <person name="Van De Peppel L.J.J."/>
        </authorList>
    </citation>
    <scope>NUCLEOTIDE SEQUENCE</scope>
    <source>
        <strain evidence="1">D49</strain>
    </source>
</reference>
<name>A0A9P7KGQ6_9AGAR</name>
<proteinExistence type="predicted"/>
<dbReference type="EMBL" id="JABCKI010000200">
    <property type="protein sequence ID" value="KAG5651776.1"/>
    <property type="molecule type" value="Genomic_DNA"/>
</dbReference>
<dbReference type="AlphaFoldDB" id="A0A9P7KGQ6"/>
<reference evidence="1" key="2">
    <citation type="submission" date="2021-10" db="EMBL/GenBank/DDBJ databases">
        <title>Phylogenomics reveals ancestral predisposition of the termite-cultivated fungus Termitomyces towards a domesticated lifestyle.</title>
        <authorList>
            <person name="Auxier B."/>
            <person name="Grum-Grzhimaylo A."/>
            <person name="Cardenas M.E."/>
            <person name="Lodge J.D."/>
            <person name="Laessoe T."/>
            <person name="Pedersen O."/>
            <person name="Smith M.E."/>
            <person name="Kuyper T.W."/>
            <person name="Franco-Molano E.A."/>
            <person name="Baroni T.J."/>
            <person name="Aanen D.K."/>
        </authorList>
    </citation>
    <scope>NUCLEOTIDE SEQUENCE</scope>
    <source>
        <strain evidence="1">D49</strain>
    </source>
</reference>
<sequence>MPPFASAEPRFQATDGRFIRSTGKSPSCPMIATLDTACERARQKRLAEERENAAEAKKAAFIKENFTDKGFVAEECKKFLLHKIRTDDKYLTPLQLMPDSFVSTFLLVICSAPQFFTTPTPLFSEQVLADLKAMQNTEYGTYHVIALAKLHQEEEPIKQALKECSRRLYEKYHDSQDGGYDEPSDVELEDYVQRIDTLPAQCSELN</sequence>
<comment type="caution">
    <text evidence="1">The sequence shown here is derived from an EMBL/GenBank/DDBJ whole genome shotgun (WGS) entry which is preliminary data.</text>
</comment>
<dbReference type="Proteomes" id="UP000717328">
    <property type="component" value="Unassembled WGS sequence"/>
</dbReference>